<dbReference type="Gene3D" id="1.10.10.10">
    <property type="entry name" value="Winged helix-like DNA-binding domain superfamily/Winged helix DNA-binding domain"/>
    <property type="match status" value="1"/>
</dbReference>
<accession>A0A562MLK3</accession>
<name>A0A562MLK3_9HYPH</name>
<keyword evidence="7" id="KW-1185">Reference proteome</keyword>
<proteinExistence type="inferred from homology"/>
<keyword evidence="3 6" id="KW-0238">DNA-binding</keyword>
<keyword evidence="2" id="KW-0805">Transcription regulation</keyword>
<dbReference type="Pfam" id="PF03466">
    <property type="entry name" value="LysR_substrate"/>
    <property type="match status" value="1"/>
</dbReference>
<dbReference type="InterPro" id="IPR000847">
    <property type="entry name" value="LysR_HTH_N"/>
</dbReference>
<evidence type="ECO:0000259" key="5">
    <source>
        <dbReference type="PROSITE" id="PS50931"/>
    </source>
</evidence>
<dbReference type="GO" id="GO:0003700">
    <property type="term" value="F:DNA-binding transcription factor activity"/>
    <property type="evidence" value="ECO:0007669"/>
    <property type="project" value="InterPro"/>
</dbReference>
<evidence type="ECO:0000256" key="3">
    <source>
        <dbReference type="ARBA" id="ARBA00023125"/>
    </source>
</evidence>
<reference evidence="6 7" key="1">
    <citation type="journal article" date="2015" name="Stand. Genomic Sci.">
        <title>Genomic Encyclopedia of Bacterial and Archaeal Type Strains, Phase III: the genomes of soil and plant-associated and newly described type strains.</title>
        <authorList>
            <person name="Whitman W.B."/>
            <person name="Woyke T."/>
            <person name="Klenk H.P."/>
            <person name="Zhou Y."/>
            <person name="Lilburn T.G."/>
            <person name="Beck B.J."/>
            <person name="De Vos P."/>
            <person name="Vandamme P."/>
            <person name="Eisen J.A."/>
            <person name="Garrity G."/>
            <person name="Hugenholtz P."/>
            <person name="Kyrpides N.C."/>
        </authorList>
    </citation>
    <scope>NUCLEOTIDE SEQUENCE [LARGE SCALE GENOMIC DNA]</scope>
    <source>
        <strain evidence="6 7">CGMCC 1.2546</strain>
    </source>
</reference>
<dbReference type="OrthoDB" id="9786526at2"/>
<comment type="similarity">
    <text evidence="1">Belongs to the LysR transcriptional regulatory family.</text>
</comment>
<dbReference type="Gene3D" id="3.40.190.290">
    <property type="match status" value="1"/>
</dbReference>
<dbReference type="InterPro" id="IPR005119">
    <property type="entry name" value="LysR_subst-bd"/>
</dbReference>
<evidence type="ECO:0000256" key="4">
    <source>
        <dbReference type="ARBA" id="ARBA00023163"/>
    </source>
</evidence>
<dbReference type="SUPFAM" id="SSF53850">
    <property type="entry name" value="Periplasmic binding protein-like II"/>
    <property type="match status" value="1"/>
</dbReference>
<evidence type="ECO:0000256" key="2">
    <source>
        <dbReference type="ARBA" id="ARBA00023015"/>
    </source>
</evidence>
<comment type="caution">
    <text evidence="6">The sequence shown here is derived from an EMBL/GenBank/DDBJ whole genome shotgun (WGS) entry which is preliminary data.</text>
</comment>
<feature type="domain" description="HTH lysR-type" evidence="5">
    <location>
        <begin position="1"/>
        <end position="59"/>
    </location>
</feature>
<dbReference type="InterPro" id="IPR036388">
    <property type="entry name" value="WH-like_DNA-bd_sf"/>
</dbReference>
<sequence>MDRLTSMMVFAKSVETGSFSKAAEAFSMSPQAIGKHIRGLEQHLDVKLIHRTTRRQSLTDFGQAYYQRVRTILAEIDAAESLAQESRAVPRGRLRINAPVTLGAHELARVLPEYLANHPKVEVELTLADRLVDLVDEGYDAVFRTGPLGDSGLIARQLRPMRFVLCAAPSYMAQRGAPIRPEDLRHHECLGFAYGSTRDRWRFTSPDGEEVIEVKCRTVANNGQALLTLALAGLGVLMQPEALVREALSTGKLVPLLPDYAVPSRPLHILYAPDRRITPKLRSFLDFAVEKFGLEEG</sequence>
<dbReference type="PROSITE" id="PS50931">
    <property type="entry name" value="HTH_LYSR"/>
    <property type="match status" value="1"/>
</dbReference>
<dbReference type="FunFam" id="3.40.190.290:FF:000001">
    <property type="entry name" value="Transcriptional regulator, LysR family"/>
    <property type="match status" value="1"/>
</dbReference>
<dbReference type="PANTHER" id="PTHR30537">
    <property type="entry name" value="HTH-TYPE TRANSCRIPTIONAL REGULATOR"/>
    <property type="match status" value="1"/>
</dbReference>
<evidence type="ECO:0000313" key="7">
    <source>
        <dbReference type="Proteomes" id="UP000317122"/>
    </source>
</evidence>
<dbReference type="EMBL" id="VLKT01000075">
    <property type="protein sequence ID" value="TWI20760.1"/>
    <property type="molecule type" value="Genomic_DNA"/>
</dbReference>
<dbReference type="GO" id="GO:0006351">
    <property type="term" value="P:DNA-templated transcription"/>
    <property type="evidence" value="ECO:0007669"/>
    <property type="project" value="TreeGrafter"/>
</dbReference>
<evidence type="ECO:0000256" key="1">
    <source>
        <dbReference type="ARBA" id="ARBA00009437"/>
    </source>
</evidence>
<keyword evidence="4" id="KW-0804">Transcription</keyword>
<evidence type="ECO:0000313" key="6">
    <source>
        <dbReference type="EMBL" id="TWI20760.1"/>
    </source>
</evidence>
<dbReference type="GO" id="GO:0043565">
    <property type="term" value="F:sequence-specific DNA binding"/>
    <property type="evidence" value="ECO:0007669"/>
    <property type="project" value="TreeGrafter"/>
</dbReference>
<protein>
    <submittedName>
        <fullName evidence="6">DNA-binding transcriptional LysR family regulator</fullName>
    </submittedName>
</protein>
<dbReference type="PANTHER" id="PTHR30537:SF5">
    <property type="entry name" value="HTH-TYPE TRANSCRIPTIONAL ACTIVATOR TTDR-RELATED"/>
    <property type="match status" value="1"/>
</dbReference>
<dbReference type="FunFam" id="1.10.10.10:FF:000001">
    <property type="entry name" value="LysR family transcriptional regulator"/>
    <property type="match status" value="1"/>
</dbReference>
<gene>
    <name evidence="6" type="ORF">IQ26_06924</name>
</gene>
<dbReference type="InterPro" id="IPR036390">
    <property type="entry name" value="WH_DNA-bd_sf"/>
</dbReference>
<dbReference type="Proteomes" id="UP000317122">
    <property type="component" value="Unassembled WGS sequence"/>
</dbReference>
<dbReference type="Pfam" id="PF00126">
    <property type="entry name" value="HTH_1"/>
    <property type="match status" value="1"/>
</dbReference>
<dbReference type="InterPro" id="IPR058163">
    <property type="entry name" value="LysR-type_TF_proteobact-type"/>
</dbReference>
<dbReference type="AlphaFoldDB" id="A0A562MLK3"/>
<organism evidence="6 7">
    <name type="scientific">Mesorhizobium tianshanense</name>
    <dbReference type="NCBI Taxonomy" id="39844"/>
    <lineage>
        <taxon>Bacteria</taxon>
        <taxon>Pseudomonadati</taxon>
        <taxon>Pseudomonadota</taxon>
        <taxon>Alphaproteobacteria</taxon>
        <taxon>Hyphomicrobiales</taxon>
        <taxon>Phyllobacteriaceae</taxon>
        <taxon>Mesorhizobium</taxon>
    </lineage>
</organism>
<dbReference type="SUPFAM" id="SSF46785">
    <property type="entry name" value="Winged helix' DNA-binding domain"/>
    <property type="match status" value="1"/>
</dbReference>